<feature type="chain" id="PRO_5038769613" evidence="1">
    <location>
        <begin position="26"/>
        <end position="173"/>
    </location>
</feature>
<dbReference type="InterPro" id="IPR013766">
    <property type="entry name" value="Thioredoxin_domain"/>
</dbReference>
<dbReference type="PROSITE" id="PS51352">
    <property type="entry name" value="THIOREDOXIN_2"/>
    <property type="match status" value="1"/>
</dbReference>
<comment type="caution">
    <text evidence="3">The sequence shown here is derived from an EMBL/GenBank/DDBJ whole genome shotgun (WGS) entry which is preliminary data.</text>
</comment>
<feature type="domain" description="Thioredoxin" evidence="2">
    <location>
        <begin position="30"/>
        <end position="173"/>
    </location>
</feature>
<feature type="signal peptide" evidence="1">
    <location>
        <begin position="1"/>
        <end position="25"/>
    </location>
</feature>
<evidence type="ECO:0000259" key="2">
    <source>
        <dbReference type="PROSITE" id="PS51352"/>
    </source>
</evidence>
<proteinExistence type="predicted"/>
<name>W9GJS8_9MICO</name>
<dbReference type="OrthoDB" id="4965071at2"/>
<dbReference type="GO" id="GO:0016491">
    <property type="term" value="F:oxidoreductase activity"/>
    <property type="evidence" value="ECO:0007669"/>
    <property type="project" value="InterPro"/>
</dbReference>
<dbReference type="AlphaFoldDB" id="W9GJS8"/>
<evidence type="ECO:0000256" key="1">
    <source>
        <dbReference type="SAM" id="SignalP"/>
    </source>
</evidence>
<dbReference type="Pfam" id="PF08534">
    <property type="entry name" value="Redoxin"/>
    <property type="match status" value="1"/>
</dbReference>
<accession>W9GJS8</accession>
<reference evidence="4" key="1">
    <citation type="submission" date="2013-08" db="EMBL/GenBank/DDBJ databases">
        <title>Intrasporangium oryzae NRRL B-24470.</title>
        <authorList>
            <person name="Liu H."/>
            <person name="Wang G."/>
        </authorList>
    </citation>
    <scope>NUCLEOTIDE SEQUENCE [LARGE SCALE GENOMIC DNA]</scope>
    <source>
        <strain evidence="4">Q5-1</strain>
    </source>
</reference>
<dbReference type="PROSITE" id="PS51257">
    <property type="entry name" value="PROKAR_LIPOPROTEIN"/>
    <property type="match status" value="1"/>
</dbReference>
<dbReference type="RefSeq" id="WP_034721689.1">
    <property type="nucleotide sequence ID" value="NZ_AWQS01000324.1"/>
</dbReference>
<dbReference type="SUPFAM" id="SSF52833">
    <property type="entry name" value="Thioredoxin-like"/>
    <property type="match status" value="1"/>
</dbReference>
<sequence>MTSRTRRKALHLAGACAAATFTLTACGSADSPGSAGKDGTAQLTSIAGQKITLPADGEPTAVFFFTSGCGECVGGTQSLGAAAAAAEKSGTRANFLAVDMDPGESKDTINAFMDYVHAEQVPTVIDTGATLTQRYHITALSTLIVIDADGKTTYRGTDPSAQTITAQLKKAGA</sequence>
<dbReference type="InterPro" id="IPR013740">
    <property type="entry name" value="Redoxin"/>
</dbReference>
<dbReference type="InterPro" id="IPR036249">
    <property type="entry name" value="Thioredoxin-like_sf"/>
</dbReference>
<gene>
    <name evidence="3" type="ORF">N864_15600</name>
</gene>
<keyword evidence="1" id="KW-0732">Signal</keyword>
<protein>
    <submittedName>
        <fullName evidence="3">Mercury transporter</fullName>
    </submittedName>
</protein>
<evidence type="ECO:0000313" key="4">
    <source>
        <dbReference type="Proteomes" id="UP000019494"/>
    </source>
</evidence>
<evidence type="ECO:0000313" key="3">
    <source>
        <dbReference type="EMBL" id="EWT04134.1"/>
    </source>
</evidence>
<organism evidence="3 4">
    <name type="scientific">Intrasporangium chromatireducens Q5-1</name>
    <dbReference type="NCBI Taxonomy" id="584657"/>
    <lineage>
        <taxon>Bacteria</taxon>
        <taxon>Bacillati</taxon>
        <taxon>Actinomycetota</taxon>
        <taxon>Actinomycetes</taxon>
        <taxon>Micrococcales</taxon>
        <taxon>Intrasporangiaceae</taxon>
        <taxon>Intrasporangium</taxon>
    </lineage>
</organism>
<keyword evidence="4" id="KW-1185">Reference proteome</keyword>
<dbReference type="Proteomes" id="UP000019494">
    <property type="component" value="Unassembled WGS sequence"/>
</dbReference>
<dbReference type="Gene3D" id="3.40.30.10">
    <property type="entry name" value="Glutaredoxin"/>
    <property type="match status" value="1"/>
</dbReference>
<dbReference type="EMBL" id="AWQS01000324">
    <property type="protein sequence ID" value="EWT04134.1"/>
    <property type="molecule type" value="Genomic_DNA"/>
</dbReference>